<dbReference type="Proteomes" id="UP001345219">
    <property type="component" value="Chromosome 22"/>
</dbReference>
<name>A0AAN7KUS9_9MYRT</name>
<gene>
    <name evidence="2" type="ORF">SAY87_028851</name>
</gene>
<feature type="region of interest" description="Disordered" evidence="1">
    <location>
        <begin position="18"/>
        <end position="59"/>
    </location>
</feature>
<dbReference type="AlphaFoldDB" id="A0AAN7KUS9"/>
<organism evidence="2 3">
    <name type="scientific">Trapa incisa</name>
    <dbReference type="NCBI Taxonomy" id="236973"/>
    <lineage>
        <taxon>Eukaryota</taxon>
        <taxon>Viridiplantae</taxon>
        <taxon>Streptophyta</taxon>
        <taxon>Embryophyta</taxon>
        <taxon>Tracheophyta</taxon>
        <taxon>Spermatophyta</taxon>
        <taxon>Magnoliopsida</taxon>
        <taxon>eudicotyledons</taxon>
        <taxon>Gunneridae</taxon>
        <taxon>Pentapetalae</taxon>
        <taxon>rosids</taxon>
        <taxon>malvids</taxon>
        <taxon>Myrtales</taxon>
        <taxon>Lythraceae</taxon>
        <taxon>Trapa</taxon>
    </lineage>
</organism>
<reference evidence="2 3" key="1">
    <citation type="journal article" date="2023" name="Hortic Res">
        <title>Pangenome of water caltrop reveals structural variations and asymmetric subgenome divergence after allopolyploidization.</title>
        <authorList>
            <person name="Zhang X."/>
            <person name="Chen Y."/>
            <person name="Wang L."/>
            <person name="Yuan Y."/>
            <person name="Fang M."/>
            <person name="Shi L."/>
            <person name="Lu R."/>
            <person name="Comes H.P."/>
            <person name="Ma Y."/>
            <person name="Chen Y."/>
            <person name="Huang G."/>
            <person name="Zhou Y."/>
            <person name="Zheng Z."/>
            <person name="Qiu Y."/>
        </authorList>
    </citation>
    <scope>NUCLEOTIDE SEQUENCE [LARGE SCALE GENOMIC DNA]</scope>
    <source>
        <tissue evidence="2">Roots</tissue>
    </source>
</reference>
<keyword evidence="3" id="KW-1185">Reference proteome</keyword>
<proteinExistence type="predicted"/>
<evidence type="ECO:0000313" key="3">
    <source>
        <dbReference type="Proteomes" id="UP001345219"/>
    </source>
</evidence>
<feature type="compositionally biased region" description="Low complexity" evidence="1">
    <location>
        <begin position="23"/>
        <end position="33"/>
    </location>
</feature>
<evidence type="ECO:0000313" key="2">
    <source>
        <dbReference type="EMBL" id="KAK4773832.1"/>
    </source>
</evidence>
<protein>
    <submittedName>
        <fullName evidence="2">Uncharacterized protein</fullName>
    </submittedName>
</protein>
<evidence type="ECO:0000256" key="1">
    <source>
        <dbReference type="SAM" id="MobiDB-lite"/>
    </source>
</evidence>
<accession>A0AAN7KUS9</accession>
<dbReference type="EMBL" id="JAXIOK010000004">
    <property type="protein sequence ID" value="KAK4773832.1"/>
    <property type="molecule type" value="Genomic_DNA"/>
</dbReference>
<sequence length="85" mass="9579">MMFDNSPYKYLYVPKHGQRHAPAHASAAPTHASEGGRPVQVHARAPTPSWDGDSSENVDREAEEFIRMQHRKFELSKGMSMKKNG</sequence>
<comment type="caution">
    <text evidence="2">The sequence shown here is derived from an EMBL/GenBank/DDBJ whole genome shotgun (WGS) entry which is preliminary data.</text>
</comment>